<dbReference type="Proteomes" id="UP000429607">
    <property type="component" value="Unassembled WGS sequence"/>
</dbReference>
<evidence type="ECO:0000313" key="1">
    <source>
        <dbReference type="EMBL" id="KAE8995094.1"/>
    </source>
</evidence>
<evidence type="ECO:0000313" key="2">
    <source>
        <dbReference type="Proteomes" id="UP000429607"/>
    </source>
</evidence>
<sequence length="251" mass="26859">MWPRRTAPPTLQISRTTIKRVFPHILNDEELVQWLIGKTYSFSFTLIAYVDATTGSVFQIESKVDLTSALLDLLQDPFVTIKMVEATKMSKHGNLLLATDVQEALRAQALREILVAAEFKGSWAGATDVEKCVIADADVEVAVSLLILMLSSPEGTVSLLMLPSNGALSLLMLPSNGALSLLMLTPSGALSLLMLTPNGALSLQMLILSSADATVSMLMLSSNGALSLLPTKGVLSLLLSAKVDVFLLMLS</sequence>
<comment type="caution">
    <text evidence="1">The sequence shown here is derived from an EMBL/GenBank/DDBJ whole genome shotgun (WGS) entry which is preliminary data.</text>
</comment>
<name>A0A6A3JSI7_9STRA</name>
<dbReference type="EMBL" id="QXFV01001967">
    <property type="protein sequence ID" value="KAE8995094.1"/>
    <property type="molecule type" value="Genomic_DNA"/>
</dbReference>
<gene>
    <name evidence="1" type="ORF">PR001_g20207</name>
</gene>
<organism evidence="1 2">
    <name type="scientific">Phytophthora rubi</name>
    <dbReference type="NCBI Taxonomy" id="129364"/>
    <lineage>
        <taxon>Eukaryota</taxon>
        <taxon>Sar</taxon>
        <taxon>Stramenopiles</taxon>
        <taxon>Oomycota</taxon>
        <taxon>Peronosporomycetes</taxon>
        <taxon>Peronosporales</taxon>
        <taxon>Peronosporaceae</taxon>
        <taxon>Phytophthora</taxon>
    </lineage>
</organism>
<protein>
    <submittedName>
        <fullName evidence="1">Uncharacterized protein</fullName>
    </submittedName>
</protein>
<proteinExistence type="predicted"/>
<dbReference type="AlphaFoldDB" id="A0A6A3JSI7"/>
<accession>A0A6A3JSI7</accession>
<reference evidence="1 2" key="1">
    <citation type="submission" date="2018-09" db="EMBL/GenBank/DDBJ databases">
        <title>Genomic investigation of the strawberry pathogen Phytophthora fragariae indicates pathogenicity is determined by transcriptional variation in three key races.</title>
        <authorList>
            <person name="Adams T.M."/>
            <person name="Armitage A.D."/>
            <person name="Sobczyk M.K."/>
            <person name="Bates H.J."/>
            <person name="Dunwell J.M."/>
            <person name="Nellist C.F."/>
            <person name="Harrison R.J."/>
        </authorList>
    </citation>
    <scope>NUCLEOTIDE SEQUENCE [LARGE SCALE GENOMIC DNA]</scope>
    <source>
        <strain evidence="1 2">SCRP249</strain>
    </source>
</reference>